<dbReference type="InParanoid" id="A0A6J2YH84"/>
<evidence type="ECO:0000256" key="11">
    <source>
        <dbReference type="ARBA" id="ARBA00023128"/>
    </source>
</evidence>
<evidence type="ECO:0000256" key="1">
    <source>
        <dbReference type="ARBA" id="ARBA00002959"/>
    </source>
</evidence>
<evidence type="ECO:0000256" key="10">
    <source>
        <dbReference type="ARBA" id="ARBA00023010"/>
    </source>
</evidence>
<evidence type="ECO:0000256" key="3">
    <source>
        <dbReference type="ARBA" id="ARBA00006344"/>
    </source>
</evidence>
<proteinExistence type="inferred from homology"/>
<evidence type="ECO:0000256" key="2">
    <source>
        <dbReference type="ARBA" id="ARBA00004434"/>
    </source>
</evidence>
<comment type="similarity">
    <text evidence="3 14">Belongs to the TIM50 family.</text>
</comment>
<evidence type="ECO:0000256" key="7">
    <source>
        <dbReference type="ARBA" id="ARBA00022927"/>
    </source>
</evidence>
<evidence type="ECO:0000256" key="6">
    <source>
        <dbReference type="ARBA" id="ARBA00022792"/>
    </source>
</evidence>
<keyword evidence="4 14" id="KW-0813">Transport</keyword>
<comment type="function">
    <text evidence="1 14">Essential component of the TIM23 complex, a complex that mediates the translocation of transit peptide-containing proteins across the mitochondrial inner membrane.</text>
</comment>
<dbReference type="SUPFAM" id="SSF56784">
    <property type="entry name" value="HAD-like"/>
    <property type="match status" value="1"/>
</dbReference>
<evidence type="ECO:0000256" key="4">
    <source>
        <dbReference type="ARBA" id="ARBA00022448"/>
    </source>
</evidence>
<dbReference type="InterPro" id="IPR036412">
    <property type="entry name" value="HAD-like_sf"/>
</dbReference>
<keyword evidence="6" id="KW-0999">Mitochondrion inner membrane</keyword>
<dbReference type="Proteomes" id="UP000504635">
    <property type="component" value="Unplaced"/>
</dbReference>
<dbReference type="Gene3D" id="3.40.50.1000">
    <property type="entry name" value="HAD superfamily/HAD-like"/>
    <property type="match status" value="1"/>
</dbReference>
<dbReference type="OrthoDB" id="287041at2759"/>
<reference evidence="17" key="1">
    <citation type="submission" date="2025-08" db="UniProtKB">
        <authorList>
            <consortium name="RefSeq"/>
        </authorList>
    </citation>
    <scope>IDENTIFICATION</scope>
    <source>
        <tissue evidence="17">Gonads</tissue>
    </source>
</reference>
<dbReference type="PROSITE" id="PS50969">
    <property type="entry name" value="FCP1"/>
    <property type="match status" value="1"/>
</dbReference>
<dbReference type="PANTHER" id="PTHR12210">
    <property type="entry name" value="DULLARD PROTEIN PHOSPHATASE"/>
    <property type="match status" value="1"/>
</dbReference>
<keyword evidence="16" id="KW-1185">Reference proteome</keyword>
<evidence type="ECO:0000313" key="16">
    <source>
        <dbReference type="Proteomes" id="UP000504635"/>
    </source>
</evidence>
<protein>
    <recommendedName>
        <fullName evidence="14">Mitochondrial import inner membrane translocase subunit TIM50</fullName>
    </recommendedName>
</protein>
<dbReference type="CDD" id="cd07521">
    <property type="entry name" value="HAD_FCP1-like"/>
    <property type="match status" value="1"/>
</dbReference>
<accession>A0A6J2YH84</accession>
<evidence type="ECO:0000256" key="5">
    <source>
        <dbReference type="ARBA" id="ARBA00022692"/>
    </source>
</evidence>
<evidence type="ECO:0000256" key="13">
    <source>
        <dbReference type="ARBA" id="ARBA00061911"/>
    </source>
</evidence>
<keyword evidence="12 14" id="KW-0472">Membrane</keyword>
<dbReference type="GO" id="GO:0015031">
    <property type="term" value="P:protein transport"/>
    <property type="evidence" value="ECO:0007669"/>
    <property type="project" value="UniProtKB-KW"/>
</dbReference>
<keyword evidence="8 14" id="KW-0809">Transit peptide</keyword>
<feature type="transmembrane region" description="Helical" evidence="14">
    <location>
        <begin position="82"/>
        <end position="104"/>
    </location>
</feature>
<dbReference type="InterPro" id="IPR023214">
    <property type="entry name" value="HAD_sf"/>
</dbReference>
<keyword evidence="7 14" id="KW-0653">Protein transport</keyword>
<evidence type="ECO:0000256" key="12">
    <source>
        <dbReference type="ARBA" id="ARBA00023136"/>
    </source>
</evidence>
<dbReference type="RefSeq" id="XP_030762474.1">
    <property type="nucleotide sequence ID" value="XM_030906614.1"/>
</dbReference>
<dbReference type="GeneID" id="115887244"/>
<comment type="subunit">
    <text evidence="13">Component of the TIM23 complex at least composed of Tim23, Tim17 (Tim17a1, Tim17a2 or Tim17b1) and a Tim50.</text>
</comment>
<sequence>MSLNKAAHLYKQLSVYKRKKLFFNNFNYYKYISKIFWYNCSSKVTSSVLTNIDRPFQDKKIDLTSENSGPDEKDSSIKHMKYSLLFLGISSAIFGSYVIFYFGAPEVDEKGEVIPDDYTPMPLWKQYILRGIKQLEKFAVLIQEPSREKLLPDPLAYPYYQPTYTLILEFTDVLAHPEWQYQTGWRFKKRPGVDYLLENLVGLYEIVVFTAEPGMTIFPVIEALDQKSLISYKLVRDSTHFVDGHHVKNLDRLNRDLSKVIVVDWNTQSVKFHPDNHFVIDRWNGNDEDKILIELTDFLKTIAETNITDVREVVQFYKQFDKPLDTFKQKQIEYYESQQKSEKPRVQPKESFLKLWNLLL</sequence>
<gene>
    <name evidence="17" type="primary">LOC115887244</name>
</gene>
<keyword evidence="10 14" id="KW-0811">Translocation</keyword>
<evidence type="ECO:0000256" key="14">
    <source>
        <dbReference type="RuleBase" id="RU365079"/>
    </source>
</evidence>
<dbReference type="KEGG" id="soy:115887244"/>
<keyword evidence="9 14" id="KW-1133">Transmembrane helix</keyword>
<dbReference type="Pfam" id="PF03031">
    <property type="entry name" value="NIF"/>
    <property type="match status" value="1"/>
</dbReference>
<keyword evidence="5 14" id="KW-0812">Transmembrane</keyword>
<dbReference type="SMART" id="SM00577">
    <property type="entry name" value="CPDc"/>
    <property type="match status" value="1"/>
</dbReference>
<dbReference type="InterPro" id="IPR050365">
    <property type="entry name" value="TIM50"/>
</dbReference>
<dbReference type="FunFam" id="3.40.50.1000:FF:000019">
    <property type="entry name" value="Mitochondrial import inner membrane translocase subunit TIM50"/>
    <property type="match status" value="1"/>
</dbReference>
<comment type="subcellular location">
    <subcellularLocation>
        <location evidence="2 14">Mitochondrion inner membrane</location>
        <topology evidence="2 14">Single-pass membrane protein</topology>
    </subcellularLocation>
</comment>
<dbReference type="GO" id="GO:0005744">
    <property type="term" value="C:TIM23 mitochondrial import inner membrane translocase complex"/>
    <property type="evidence" value="ECO:0007669"/>
    <property type="project" value="UniProtKB-UniRule"/>
</dbReference>
<name>A0A6J2YH84_SITOR</name>
<evidence type="ECO:0000256" key="9">
    <source>
        <dbReference type="ARBA" id="ARBA00022989"/>
    </source>
</evidence>
<evidence type="ECO:0000313" key="17">
    <source>
        <dbReference type="RefSeq" id="XP_030762474.1"/>
    </source>
</evidence>
<organism evidence="16 17">
    <name type="scientific">Sitophilus oryzae</name>
    <name type="common">Rice weevil</name>
    <name type="synonym">Curculio oryzae</name>
    <dbReference type="NCBI Taxonomy" id="7048"/>
    <lineage>
        <taxon>Eukaryota</taxon>
        <taxon>Metazoa</taxon>
        <taxon>Ecdysozoa</taxon>
        <taxon>Arthropoda</taxon>
        <taxon>Hexapoda</taxon>
        <taxon>Insecta</taxon>
        <taxon>Pterygota</taxon>
        <taxon>Neoptera</taxon>
        <taxon>Endopterygota</taxon>
        <taxon>Coleoptera</taxon>
        <taxon>Polyphaga</taxon>
        <taxon>Cucujiformia</taxon>
        <taxon>Curculionidae</taxon>
        <taxon>Dryophthorinae</taxon>
        <taxon>Sitophilus</taxon>
    </lineage>
</organism>
<dbReference type="InterPro" id="IPR004274">
    <property type="entry name" value="FCP1_dom"/>
</dbReference>
<evidence type="ECO:0000256" key="8">
    <source>
        <dbReference type="ARBA" id="ARBA00022946"/>
    </source>
</evidence>
<feature type="domain" description="FCP1 homology" evidence="15">
    <location>
        <begin position="159"/>
        <end position="302"/>
    </location>
</feature>
<dbReference type="AlphaFoldDB" id="A0A6J2YH84"/>
<keyword evidence="11 14" id="KW-0496">Mitochondrion</keyword>
<evidence type="ECO:0000259" key="15">
    <source>
        <dbReference type="PROSITE" id="PS50969"/>
    </source>
</evidence>